<keyword evidence="2" id="KW-0805">Transcription regulation</keyword>
<evidence type="ECO:0000256" key="4">
    <source>
        <dbReference type="ARBA" id="ARBA00023163"/>
    </source>
</evidence>
<dbReference type="PANTHER" id="PTHR31845">
    <property type="entry name" value="FINGER DOMAIN PROTEIN, PUTATIVE-RELATED"/>
    <property type="match status" value="1"/>
</dbReference>
<dbReference type="GeneID" id="36514998"/>
<dbReference type="RefSeq" id="XP_024663575.1">
    <property type="nucleotide sequence ID" value="XM_024807807.1"/>
</dbReference>
<feature type="domain" description="Xylanolytic transcriptional activator regulatory" evidence="7">
    <location>
        <begin position="141"/>
        <end position="291"/>
    </location>
</feature>
<organism evidence="8 9">
    <name type="scientific">Wickerhamiella sorbophila</name>
    <dbReference type="NCBI Taxonomy" id="45607"/>
    <lineage>
        <taxon>Eukaryota</taxon>
        <taxon>Fungi</taxon>
        <taxon>Dikarya</taxon>
        <taxon>Ascomycota</taxon>
        <taxon>Saccharomycotina</taxon>
        <taxon>Dipodascomycetes</taxon>
        <taxon>Dipodascales</taxon>
        <taxon>Trichomonascaceae</taxon>
        <taxon>Wickerhamiella</taxon>
    </lineage>
</organism>
<reference evidence="8 9" key="1">
    <citation type="submission" date="2017-04" db="EMBL/GenBank/DDBJ databases">
        <title>Genome sequencing of [Candida] sorbophila.</title>
        <authorList>
            <person name="Ahn J.O."/>
        </authorList>
    </citation>
    <scope>NUCLEOTIDE SEQUENCE [LARGE SCALE GENOMIC DNA]</scope>
    <source>
        <strain evidence="8 9">DS02</strain>
    </source>
</reference>
<evidence type="ECO:0000256" key="6">
    <source>
        <dbReference type="SAM" id="MobiDB-lite"/>
    </source>
</evidence>
<evidence type="ECO:0000256" key="2">
    <source>
        <dbReference type="ARBA" id="ARBA00023015"/>
    </source>
</evidence>
<comment type="subcellular location">
    <subcellularLocation>
        <location evidence="1">Nucleus</location>
    </subcellularLocation>
</comment>
<dbReference type="CDD" id="cd12148">
    <property type="entry name" value="fungal_TF_MHR"/>
    <property type="match status" value="1"/>
</dbReference>
<dbReference type="STRING" id="45607.A0A2T0FF92"/>
<evidence type="ECO:0000256" key="5">
    <source>
        <dbReference type="ARBA" id="ARBA00023242"/>
    </source>
</evidence>
<evidence type="ECO:0000259" key="7">
    <source>
        <dbReference type="Pfam" id="PF04082"/>
    </source>
</evidence>
<dbReference type="InterPro" id="IPR051089">
    <property type="entry name" value="prtT"/>
</dbReference>
<dbReference type="GO" id="GO:0006351">
    <property type="term" value="P:DNA-templated transcription"/>
    <property type="evidence" value="ECO:0007669"/>
    <property type="project" value="InterPro"/>
</dbReference>
<dbReference type="Pfam" id="PF04082">
    <property type="entry name" value="Fungal_trans"/>
    <property type="match status" value="1"/>
</dbReference>
<keyword evidence="4" id="KW-0804">Transcription</keyword>
<dbReference type="OrthoDB" id="3163292at2759"/>
<sequence length="626" mass="70155">MPAPCAHCVKHGRHCVIDPTFQPRRGGQVEMLREDISRLKRELASIKETQSHGSDNPEMPSKRSNSGIYASDLSKISPAGPSTTSPVTPDPRDDDYGSQIYEVIPHPGPFILGDVTLSLEHARLLHDRFVSDHLPFVPVFESKSAGELYSQSEMLFWSVIITAASASDPDLYLRLADPVKRLVIDVCWLHTARSTYVVQALLVLATWPLPSEKVLDDMSYRFTTLARSLALQLGMHRGKYIYEFSRKQRLMPNAIKWRTRTWILTYISSQFLSAAMGLPSNGNVDYLIDQGVNDPELPESLRALLKLAIFHGKLVSIMGSSILSPDGLILPKTRGPTLDVLSQDLELLGQELPLHLPFINASFLYVRCMLCCFAFMPDIPEEDQSRFIVPCYHAATDVIAVVSGLVSDGKKITDMPAIIRRASSLSALLLFRLHLAPQFPQQFVESARQSVVIVYRLYRQVTVHWQGIQNVAKILEGLNHVLIAHPDLLTGQRKIMTRMRSRLTDSIFYELIWAIHEARRRNNRNAKENRDIPQPLVGPEPQTDVPPVAPLPLFTNPAVVDPPQTRQPYIANGNTSHLYVQEATPVPQEQIEALGINQDIDSLLPGMDWMTGDDFLGWMPSGEFAL</sequence>
<accession>A0A2T0FF92</accession>
<keyword evidence="9" id="KW-1185">Reference proteome</keyword>
<dbReference type="Proteomes" id="UP000238350">
    <property type="component" value="Unassembled WGS sequence"/>
</dbReference>
<dbReference type="EMBL" id="NDIQ01000001">
    <property type="protein sequence ID" value="PRT53629.1"/>
    <property type="molecule type" value="Genomic_DNA"/>
</dbReference>
<dbReference type="GO" id="GO:0000976">
    <property type="term" value="F:transcription cis-regulatory region binding"/>
    <property type="evidence" value="ECO:0007669"/>
    <property type="project" value="TreeGrafter"/>
</dbReference>
<dbReference type="PANTHER" id="PTHR31845:SF6">
    <property type="entry name" value="TRANSCRIPTION FACTOR SEF1-RELATED"/>
    <property type="match status" value="1"/>
</dbReference>
<name>A0A2T0FF92_9ASCO</name>
<evidence type="ECO:0000313" key="9">
    <source>
        <dbReference type="Proteomes" id="UP000238350"/>
    </source>
</evidence>
<dbReference type="InterPro" id="IPR007219">
    <property type="entry name" value="XnlR_reg_dom"/>
</dbReference>
<evidence type="ECO:0000256" key="3">
    <source>
        <dbReference type="ARBA" id="ARBA00023125"/>
    </source>
</evidence>
<keyword evidence="5" id="KW-0539">Nucleus</keyword>
<dbReference type="GO" id="GO:0008270">
    <property type="term" value="F:zinc ion binding"/>
    <property type="evidence" value="ECO:0007669"/>
    <property type="project" value="InterPro"/>
</dbReference>
<evidence type="ECO:0000256" key="1">
    <source>
        <dbReference type="ARBA" id="ARBA00004123"/>
    </source>
</evidence>
<dbReference type="GO" id="GO:0005634">
    <property type="term" value="C:nucleus"/>
    <property type="evidence" value="ECO:0007669"/>
    <property type="project" value="UniProtKB-SubCell"/>
</dbReference>
<keyword evidence="3" id="KW-0238">DNA-binding</keyword>
<proteinExistence type="predicted"/>
<feature type="region of interest" description="Disordered" evidence="6">
    <location>
        <begin position="46"/>
        <end position="98"/>
    </location>
</feature>
<comment type="caution">
    <text evidence="8">The sequence shown here is derived from an EMBL/GenBank/DDBJ whole genome shotgun (WGS) entry which is preliminary data.</text>
</comment>
<dbReference type="GO" id="GO:0000981">
    <property type="term" value="F:DNA-binding transcription factor activity, RNA polymerase II-specific"/>
    <property type="evidence" value="ECO:0007669"/>
    <property type="project" value="TreeGrafter"/>
</dbReference>
<evidence type="ECO:0000313" key="8">
    <source>
        <dbReference type="EMBL" id="PRT53629.1"/>
    </source>
</evidence>
<dbReference type="AlphaFoldDB" id="A0A2T0FF92"/>
<gene>
    <name evidence="8" type="ORF">B9G98_01249</name>
</gene>
<protein>
    <submittedName>
        <fullName evidence="8">Transcriptional regulatory protein SEF1</fullName>
    </submittedName>
</protein>